<evidence type="ECO:0000256" key="2">
    <source>
        <dbReference type="ARBA" id="ARBA00023136"/>
    </source>
</evidence>
<organism evidence="4">
    <name type="scientific">viral metagenome</name>
    <dbReference type="NCBI Taxonomy" id="1070528"/>
    <lineage>
        <taxon>unclassified sequences</taxon>
        <taxon>metagenomes</taxon>
        <taxon>organismal metagenomes</taxon>
    </lineage>
</organism>
<keyword evidence="3" id="KW-0449">Lipoprotein</keyword>
<accession>A0A6C0C5S4</accession>
<evidence type="ECO:0008006" key="5">
    <source>
        <dbReference type="Google" id="ProtNLM"/>
    </source>
</evidence>
<dbReference type="EMBL" id="MN739334">
    <property type="protein sequence ID" value="QHS99114.1"/>
    <property type="molecule type" value="Genomic_DNA"/>
</dbReference>
<dbReference type="InterPro" id="IPR004241">
    <property type="entry name" value="Atg8-like"/>
</dbReference>
<dbReference type="AlphaFoldDB" id="A0A6C0C5S4"/>
<dbReference type="SUPFAM" id="SSF54236">
    <property type="entry name" value="Ubiquitin-like"/>
    <property type="match status" value="1"/>
</dbReference>
<protein>
    <recommendedName>
        <fullName evidence="5">Autophagy-related protein</fullName>
    </recommendedName>
</protein>
<keyword evidence="2" id="KW-0472">Membrane</keyword>
<evidence type="ECO:0000256" key="1">
    <source>
        <dbReference type="ARBA" id="ARBA00004370"/>
    </source>
</evidence>
<reference evidence="4" key="1">
    <citation type="journal article" date="2020" name="Nature">
        <title>Giant virus diversity and host interactions through global metagenomics.</title>
        <authorList>
            <person name="Schulz F."/>
            <person name="Roux S."/>
            <person name="Paez-Espino D."/>
            <person name="Jungbluth S."/>
            <person name="Walsh D.A."/>
            <person name="Denef V.J."/>
            <person name="McMahon K.D."/>
            <person name="Konstantinidis K.T."/>
            <person name="Eloe-Fadrosh E.A."/>
            <person name="Kyrpides N.C."/>
            <person name="Woyke T."/>
        </authorList>
    </citation>
    <scope>NUCLEOTIDE SEQUENCE</scope>
    <source>
        <strain evidence="4">GVMAG-M-3300020185-33</strain>
    </source>
</reference>
<dbReference type="InterPro" id="IPR029071">
    <property type="entry name" value="Ubiquitin-like_domsf"/>
</dbReference>
<dbReference type="Pfam" id="PF02991">
    <property type="entry name" value="ATG8"/>
    <property type="match status" value="1"/>
</dbReference>
<dbReference type="Gene3D" id="3.10.20.90">
    <property type="entry name" value="Phosphatidylinositol 3-kinase Catalytic Subunit, Chain A, domain 1"/>
    <property type="match status" value="1"/>
</dbReference>
<evidence type="ECO:0000313" key="4">
    <source>
        <dbReference type="EMBL" id="QHS99114.1"/>
    </source>
</evidence>
<dbReference type="GO" id="GO:0016020">
    <property type="term" value="C:membrane"/>
    <property type="evidence" value="ECO:0007669"/>
    <property type="project" value="UniProtKB-SubCell"/>
</dbReference>
<comment type="subcellular location">
    <subcellularLocation>
        <location evidence="1">Membrane</location>
    </subcellularLocation>
</comment>
<dbReference type="PANTHER" id="PTHR10969">
    <property type="entry name" value="MICROTUBULE-ASSOCIATED PROTEINS 1A/1B LIGHT CHAIN 3-RELATED"/>
    <property type="match status" value="1"/>
</dbReference>
<evidence type="ECO:0000256" key="3">
    <source>
        <dbReference type="ARBA" id="ARBA00023288"/>
    </source>
</evidence>
<proteinExistence type="predicted"/>
<name>A0A6C0C5S4_9ZZZZ</name>
<sequence>MTDAAYKALDFFEHGKVYFTKKILFKDRHSFEKRSSEANKIMEKYSNRIPVICECIGEGLPKIDRNKYLAPSDLSMAQFLYVIRKRIKIKPEQSIYIFVGNSVVVAGCQTIGTVYEHHKDLDGFLYTYYSGENTFG</sequence>